<dbReference type="EMBL" id="HBJA01149676">
    <property type="protein sequence ID" value="CAE0840839.1"/>
    <property type="molecule type" value="Transcribed_RNA"/>
</dbReference>
<dbReference type="AlphaFoldDB" id="A0A7S4LNC9"/>
<name>A0A7S4LNC9_9EUGL</name>
<organism evidence="1">
    <name type="scientific">Eutreptiella gymnastica</name>
    <dbReference type="NCBI Taxonomy" id="73025"/>
    <lineage>
        <taxon>Eukaryota</taxon>
        <taxon>Discoba</taxon>
        <taxon>Euglenozoa</taxon>
        <taxon>Euglenida</taxon>
        <taxon>Spirocuta</taxon>
        <taxon>Euglenophyceae</taxon>
        <taxon>Eutreptiales</taxon>
        <taxon>Eutreptiaceae</taxon>
        <taxon>Eutreptiella</taxon>
    </lineage>
</organism>
<evidence type="ECO:0000313" key="1">
    <source>
        <dbReference type="EMBL" id="CAE0840839.1"/>
    </source>
</evidence>
<sequence length="107" mass="11286">MSGVRLPVNRFQKLLVKALSNRGHPSGRSVRTPLKNHPDTSLLCARALCAGRRGGGGVSGMGGVSSISILLLLLLNEHCGLYPTHIVIGWGNPVLPKVMATAPLQDI</sequence>
<proteinExistence type="predicted"/>
<gene>
    <name evidence="1" type="ORF">EGYM00163_LOCUS51495</name>
</gene>
<protein>
    <submittedName>
        <fullName evidence="1">Uncharacterized protein</fullName>
    </submittedName>
</protein>
<reference evidence="1" key="1">
    <citation type="submission" date="2021-01" db="EMBL/GenBank/DDBJ databases">
        <authorList>
            <person name="Corre E."/>
            <person name="Pelletier E."/>
            <person name="Niang G."/>
            <person name="Scheremetjew M."/>
            <person name="Finn R."/>
            <person name="Kale V."/>
            <person name="Holt S."/>
            <person name="Cochrane G."/>
            <person name="Meng A."/>
            <person name="Brown T."/>
            <person name="Cohen L."/>
        </authorList>
    </citation>
    <scope>NUCLEOTIDE SEQUENCE</scope>
    <source>
        <strain evidence="1">CCMP1594</strain>
    </source>
</reference>
<accession>A0A7S4LNC9</accession>